<proteinExistence type="predicted"/>
<organism evidence="1 2">
    <name type="scientific">Leptothrix discophora</name>
    <dbReference type="NCBI Taxonomy" id="89"/>
    <lineage>
        <taxon>Bacteria</taxon>
        <taxon>Pseudomonadati</taxon>
        <taxon>Pseudomonadota</taxon>
        <taxon>Betaproteobacteria</taxon>
        <taxon>Burkholderiales</taxon>
        <taxon>Sphaerotilaceae</taxon>
        <taxon>Leptothrix</taxon>
    </lineage>
</organism>
<evidence type="ECO:0000313" key="1">
    <source>
        <dbReference type="EMBL" id="MDP4301406.1"/>
    </source>
</evidence>
<evidence type="ECO:0000313" key="2">
    <source>
        <dbReference type="Proteomes" id="UP001235760"/>
    </source>
</evidence>
<dbReference type="Proteomes" id="UP001235760">
    <property type="component" value="Unassembled WGS sequence"/>
</dbReference>
<sequence length="78" mass="8265">MNAVATRRLAGFGRMLLRGLAGPACQQPMQAHLPQPAVVIEAWMRASIEVQQGSSDATPSRVRTGRAAHAVHLQGAHA</sequence>
<gene>
    <name evidence="1" type="ORF">Q8X39_12220</name>
</gene>
<accession>A0ABT9G4S5</accession>
<name>A0ABT9G4S5_LEPDI</name>
<dbReference type="EMBL" id="JAUZEE010000006">
    <property type="protein sequence ID" value="MDP4301406.1"/>
    <property type="molecule type" value="Genomic_DNA"/>
</dbReference>
<reference evidence="1 2" key="1">
    <citation type="submission" date="2023-08" db="EMBL/GenBank/DDBJ databases">
        <authorList>
            <person name="Roldan D.M."/>
            <person name="Menes R.J."/>
        </authorList>
    </citation>
    <scope>NUCLEOTIDE SEQUENCE [LARGE SCALE GENOMIC DNA]</scope>
    <source>
        <strain evidence="1 2">CCM 2812</strain>
    </source>
</reference>
<comment type="caution">
    <text evidence="1">The sequence shown here is derived from an EMBL/GenBank/DDBJ whole genome shotgun (WGS) entry which is preliminary data.</text>
</comment>
<protein>
    <submittedName>
        <fullName evidence="1">Uncharacterized protein</fullName>
    </submittedName>
</protein>
<keyword evidence="2" id="KW-1185">Reference proteome</keyword>
<dbReference type="RefSeq" id="WP_305749962.1">
    <property type="nucleotide sequence ID" value="NZ_JAUZEE010000006.1"/>
</dbReference>